<keyword evidence="3" id="KW-1185">Reference proteome</keyword>
<evidence type="ECO:0000313" key="2">
    <source>
        <dbReference type="EMBL" id="SDF85291.1"/>
    </source>
</evidence>
<dbReference type="AlphaFoldDB" id="A0A1G7PG98"/>
<dbReference type="STRING" id="670482.SAMN04488542_11894"/>
<dbReference type="RefSeq" id="WP_091232407.1">
    <property type="nucleotide sequence ID" value="NZ_FNBG01000018.1"/>
</dbReference>
<dbReference type="EMBL" id="FNBG01000018">
    <property type="protein sequence ID" value="SDF85291.1"/>
    <property type="molecule type" value="Genomic_DNA"/>
</dbReference>
<organism evidence="2 3">
    <name type="scientific">Fontibacillus panacisegetis</name>
    <dbReference type="NCBI Taxonomy" id="670482"/>
    <lineage>
        <taxon>Bacteria</taxon>
        <taxon>Bacillati</taxon>
        <taxon>Bacillota</taxon>
        <taxon>Bacilli</taxon>
        <taxon>Bacillales</taxon>
        <taxon>Paenibacillaceae</taxon>
        <taxon>Fontibacillus</taxon>
    </lineage>
</organism>
<feature type="domain" description="Helix-turn-helix" evidence="1">
    <location>
        <begin position="7"/>
        <end position="55"/>
    </location>
</feature>
<gene>
    <name evidence="2" type="ORF">SAMN04488542_11894</name>
</gene>
<dbReference type="Pfam" id="PF12728">
    <property type="entry name" value="HTH_17"/>
    <property type="match status" value="1"/>
</dbReference>
<dbReference type="NCBIfam" id="TIGR01764">
    <property type="entry name" value="excise"/>
    <property type="match status" value="1"/>
</dbReference>
<evidence type="ECO:0000313" key="3">
    <source>
        <dbReference type="Proteomes" id="UP000198972"/>
    </source>
</evidence>
<dbReference type="SUPFAM" id="SSF46955">
    <property type="entry name" value="Putative DNA-binding domain"/>
    <property type="match status" value="1"/>
</dbReference>
<dbReference type="InterPro" id="IPR009061">
    <property type="entry name" value="DNA-bd_dom_put_sf"/>
</dbReference>
<dbReference type="Proteomes" id="UP000198972">
    <property type="component" value="Unassembled WGS sequence"/>
</dbReference>
<dbReference type="GO" id="GO:0003677">
    <property type="term" value="F:DNA binding"/>
    <property type="evidence" value="ECO:0007669"/>
    <property type="project" value="InterPro"/>
</dbReference>
<accession>A0A1G7PG98</accession>
<name>A0A1G7PG98_9BACL</name>
<sequence length="63" mass="7612">MIDNRHYTVSEITEMFNVEDKTVRKWINEGKLFAVQLAGTTIRIPESELQYFYRRSQAWGWKE</sequence>
<dbReference type="InterPro" id="IPR010093">
    <property type="entry name" value="SinI_DNA-bd"/>
</dbReference>
<dbReference type="OrthoDB" id="2627698at2"/>
<proteinExistence type="predicted"/>
<reference evidence="2 3" key="1">
    <citation type="submission" date="2016-10" db="EMBL/GenBank/DDBJ databases">
        <authorList>
            <person name="de Groot N.N."/>
        </authorList>
    </citation>
    <scope>NUCLEOTIDE SEQUENCE [LARGE SCALE GENOMIC DNA]</scope>
    <source>
        <strain evidence="2 3">DSM 28129</strain>
    </source>
</reference>
<evidence type="ECO:0000259" key="1">
    <source>
        <dbReference type="Pfam" id="PF12728"/>
    </source>
</evidence>
<dbReference type="InterPro" id="IPR041657">
    <property type="entry name" value="HTH_17"/>
</dbReference>
<protein>
    <submittedName>
        <fullName evidence="2">DNA binding domain-containing protein, excisionase family</fullName>
    </submittedName>
</protein>